<dbReference type="SMART" id="SM00421">
    <property type="entry name" value="HTH_LUXR"/>
    <property type="match status" value="1"/>
</dbReference>
<dbReference type="PANTHER" id="PTHR43214:SF24">
    <property type="entry name" value="TRANSCRIPTIONAL REGULATORY PROTEIN NARL-RELATED"/>
    <property type="match status" value="1"/>
</dbReference>
<keyword evidence="9" id="KW-1185">Reference proteome</keyword>
<dbReference type="PROSITE" id="PS50110">
    <property type="entry name" value="RESPONSE_REGULATORY"/>
    <property type="match status" value="1"/>
</dbReference>
<evidence type="ECO:0000256" key="2">
    <source>
        <dbReference type="ARBA" id="ARBA00023015"/>
    </source>
</evidence>
<keyword evidence="1 5" id="KW-0597">Phosphoprotein</keyword>
<keyword evidence="2" id="KW-0805">Transcription regulation</keyword>
<evidence type="ECO:0000256" key="3">
    <source>
        <dbReference type="ARBA" id="ARBA00023125"/>
    </source>
</evidence>
<protein>
    <submittedName>
        <fullName evidence="8">Response regulator transcription factor</fullName>
    </submittedName>
</protein>
<dbReference type="InterPro" id="IPR058245">
    <property type="entry name" value="NreC/VraR/RcsB-like_REC"/>
</dbReference>
<comment type="caution">
    <text evidence="8">The sequence shown here is derived from an EMBL/GenBank/DDBJ whole genome shotgun (WGS) entry which is preliminary data.</text>
</comment>
<keyword evidence="4" id="KW-0804">Transcription</keyword>
<organism evidence="8 9">
    <name type="scientific">Agromyces tropicus</name>
    <dbReference type="NCBI Taxonomy" id="555371"/>
    <lineage>
        <taxon>Bacteria</taxon>
        <taxon>Bacillati</taxon>
        <taxon>Actinomycetota</taxon>
        <taxon>Actinomycetes</taxon>
        <taxon>Micrococcales</taxon>
        <taxon>Microbacteriaceae</taxon>
        <taxon>Agromyces</taxon>
    </lineage>
</organism>
<dbReference type="RefSeq" id="WP_344378699.1">
    <property type="nucleotide sequence ID" value="NZ_BAAAPW010000008.1"/>
</dbReference>
<dbReference type="SUPFAM" id="SSF52172">
    <property type="entry name" value="CheY-like"/>
    <property type="match status" value="1"/>
</dbReference>
<dbReference type="EMBL" id="BAAAPW010000008">
    <property type="protein sequence ID" value="GAA2045947.1"/>
    <property type="molecule type" value="Genomic_DNA"/>
</dbReference>
<dbReference type="SMART" id="SM00448">
    <property type="entry name" value="REC"/>
    <property type="match status" value="1"/>
</dbReference>
<dbReference type="InterPro" id="IPR011006">
    <property type="entry name" value="CheY-like_superfamily"/>
</dbReference>
<dbReference type="InterPro" id="IPR001789">
    <property type="entry name" value="Sig_transdc_resp-reg_receiver"/>
</dbReference>
<name>A0ABN2UYU3_9MICO</name>
<dbReference type="PANTHER" id="PTHR43214">
    <property type="entry name" value="TWO-COMPONENT RESPONSE REGULATOR"/>
    <property type="match status" value="1"/>
</dbReference>
<dbReference type="Proteomes" id="UP001501196">
    <property type="component" value="Unassembled WGS sequence"/>
</dbReference>
<dbReference type="InterPro" id="IPR039420">
    <property type="entry name" value="WalR-like"/>
</dbReference>
<dbReference type="InterPro" id="IPR000792">
    <property type="entry name" value="Tscrpt_reg_LuxR_C"/>
</dbReference>
<keyword evidence="3" id="KW-0238">DNA-binding</keyword>
<dbReference type="PRINTS" id="PR00038">
    <property type="entry name" value="HTHLUXR"/>
</dbReference>
<evidence type="ECO:0000256" key="5">
    <source>
        <dbReference type="PROSITE-ProRule" id="PRU00169"/>
    </source>
</evidence>
<dbReference type="SUPFAM" id="SSF46894">
    <property type="entry name" value="C-terminal effector domain of the bipartite response regulators"/>
    <property type="match status" value="1"/>
</dbReference>
<evidence type="ECO:0000256" key="4">
    <source>
        <dbReference type="ARBA" id="ARBA00023163"/>
    </source>
</evidence>
<dbReference type="InterPro" id="IPR016032">
    <property type="entry name" value="Sig_transdc_resp-reg_C-effctor"/>
</dbReference>
<evidence type="ECO:0000259" key="7">
    <source>
        <dbReference type="PROSITE" id="PS50110"/>
    </source>
</evidence>
<proteinExistence type="predicted"/>
<evidence type="ECO:0000259" key="6">
    <source>
        <dbReference type="PROSITE" id="PS50043"/>
    </source>
</evidence>
<feature type="modified residue" description="4-aspartylphosphate" evidence="5">
    <location>
        <position position="57"/>
    </location>
</feature>
<dbReference type="Gene3D" id="3.40.50.2300">
    <property type="match status" value="1"/>
</dbReference>
<dbReference type="CDD" id="cd17535">
    <property type="entry name" value="REC_NarL-like"/>
    <property type="match status" value="1"/>
</dbReference>
<accession>A0ABN2UYU3</accession>
<sequence length="216" mass="22850">MTAPIRVAIADDHALFRRGVRAMLGAVDDLELVAEAEDGEEAIRVAVTEAPDVLLLDIRMPRRTGIDAVRAIRTRAPGVRIVMLTMVDDDDAVAAALRDGAVGFVLKGADPDELVRVVRAAARGELLLGASVAARAVTLLQPRAGPWRPPLPELREREREVLDLLAAGLEPAAIATRLHVSVKTVRNVLAGVPARLGVATREEAVALARAAGLGRG</sequence>
<dbReference type="PROSITE" id="PS50043">
    <property type="entry name" value="HTH_LUXR_2"/>
    <property type="match status" value="1"/>
</dbReference>
<dbReference type="Pfam" id="PF00196">
    <property type="entry name" value="GerE"/>
    <property type="match status" value="1"/>
</dbReference>
<gene>
    <name evidence="8" type="ORF">GCM10009819_36980</name>
</gene>
<dbReference type="CDD" id="cd06170">
    <property type="entry name" value="LuxR_C_like"/>
    <property type="match status" value="1"/>
</dbReference>
<feature type="domain" description="HTH luxR-type" evidence="6">
    <location>
        <begin position="150"/>
        <end position="212"/>
    </location>
</feature>
<evidence type="ECO:0000313" key="9">
    <source>
        <dbReference type="Proteomes" id="UP001501196"/>
    </source>
</evidence>
<dbReference type="Pfam" id="PF00072">
    <property type="entry name" value="Response_reg"/>
    <property type="match status" value="1"/>
</dbReference>
<evidence type="ECO:0000256" key="1">
    <source>
        <dbReference type="ARBA" id="ARBA00022553"/>
    </source>
</evidence>
<feature type="domain" description="Response regulatory" evidence="7">
    <location>
        <begin position="6"/>
        <end position="122"/>
    </location>
</feature>
<evidence type="ECO:0000313" key="8">
    <source>
        <dbReference type="EMBL" id="GAA2045947.1"/>
    </source>
</evidence>
<reference evidence="8 9" key="1">
    <citation type="journal article" date="2019" name="Int. J. Syst. Evol. Microbiol.">
        <title>The Global Catalogue of Microorganisms (GCM) 10K type strain sequencing project: providing services to taxonomists for standard genome sequencing and annotation.</title>
        <authorList>
            <consortium name="The Broad Institute Genomics Platform"/>
            <consortium name="The Broad Institute Genome Sequencing Center for Infectious Disease"/>
            <person name="Wu L."/>
            <person name="Ma J."/>
        </authorList>
    </citation>
    <scope>NUCLEOTIDE SEQUENCE [LARGE SCALE GENOMIC DNA]</scope>
    <source>
        <strain evidence="8 9">JCM 15672</strain>
    </source>
</reference>